<feature type="domain" description="DUF6594" evidence="3">
    <location>
        <begin position="141"/>
        <end position="230"/>
    </location>
</feature>
<dbReference type="AlphaFoldDB" id="A0A9P4IB84"/>
<comment type="caution">
    <text evidence="4">The sequence shown here is derived from an EMBL/GenBank/DDBJ whole genome shotgun (WGS) entry which is preliminary data.</text>
</comment>
<feature type="transmembrane region" description="Helical" evidence="2">
    <location>
        <begin position="218"/>
        <end position="235"/>
    </location>
</feature>
<organism evidence="4 5">
    <name type="scientific">Rhizodiscina lignyota</name>
    <dbReference type="NCBI Taxonomy" id="1504668"/>
    <lineage>
        <taxon>Eukaryota</taxon>
        <taxon>Fungi</taxon>
        <taxon>Dikarya</taxon>
        <taxon>Ascomycota</taxon>
        <taxon>Pezizomycotina</taxon>
        <taxon>Dothideomycetes</taxon>
        <taxon>Pleosporomycetidae</taxon>
        <taxon>Aulographales</taxon>
        <taxon>Rhizodiscinaceae</taxon>
        <taxon>Rhizodiscina</taxon>
    </lineage>
</organism>
<feature type="transmembrane region" description="Helical" evidence="2">
    <location>
        <begin position="192"/>
        <end position="211"/>
    </location>
</feature>
<feature type="region of interest" description="Disordered" evidence="1">
    <location>
        <begin position="1"/>
        <end position="35"/>
    </location>
</feature>
<dbReference type="Proteomes" id="UP000799772">
    <property type="component" value="Unassembled WGS sequence"/>
</dbReference>
<sequence length="241" mass="26465">MSEHCAGLPAYSGATEPISTAPVPPSRSHLKTEKDVGTQDDFVRDYIRGHERRIRDWPGDSISDFAELHCLLLKDRLIRQVRALDETTTKPVDRVEQIAAEFERYSMCHASEALTEGRILTFVTVGALQHRDTLKASNFSVHRNFEEVGRSIALRQQKRKALMRRLALALLGGIAPIIPMMIMSLVSTKACSLATTSVATFLIACLVAIFSEAKEQEVLAVVAAYSAVLVVFVGTSNHGTG</sequence>
<accession>A0A9P4IB84</accession>
<dbReference type="EMBL" id="ML978130">
    <property type="protein sequence ID" value="KAF2096060.1"/>
    <property type="molecule type" value="Genomic_DNA"/>
</dbReference>
<evidence type="ECO:0000256" key="1">
    <source>
        <dbReference type="SAM" id="MobiDB-lite"/>
    </source>
</evidence>
<dbReference type="InterPro" id="IPR046529">
    <property type="entry name" value="DUF6594"/>
</dbReference>
<name>A0A9P4IB84_9PEZI</name>
<keyword evidence="2" id="KW-0812">Transmembrane</keyword>
<keyword evidence="5" id="KW-1185">Reference proteome</keyword>
<evidence type="ECO:0000256" key="2">
    <source>
        <dbReference type="SAM" id="Phobius"/>
    </source>
</evidence>
<protein>
    <recommendedName>
        <fullName evidence="3">DUF6594 domain-containing protein</fullName>
    </recommendedName>
</protein>
<evidence type="ECO:0000313" key="5">
    <source>
        <dbReference type="Proteomes" id="UP000799772"/>
    </source>
</evidence>
<reference evidence="4" key="1">
    <citation type="journal article" date="2020" name="Stud. Mycol.">
        <title>101 Dothideomycetes genomes: a test case for predicting lifestyles and emergence of pathogens.</title>
        <authorList>
            <person name="Haridas S."/>
            <person name="Albert R."/>
            <person name="Binder M."/>
            <person name="Bloem J."/>
            <person name="Labutti K."/>
            <person name="Salamov A."/>
            <person name="Andreopoulos B."/>
            <person name="Baker S."/>
            <person name="Barry K."/>
            <person name="Bills G."/>
            <person name="Bluhm B."/>
            <person name="Cannon C."/>
            <person name="Castanera R."/>
            <person name="Culley D."/>
            <person name="Daum C."/>
            <person name="Ezra D."/>
            <person name="Gonzalez J."/>
            <person name="Henrissat B."/>
            <person name="Kuo A."/>
            <person name="Liang C."/>
            <person name="Lipzen A."/>
            <person name="Lutzoni F."/>
            <person name="Magnuson J."/>
            <person name="Mondo S."/>
            <person name="Nolan M."/>
            <person name="Ohm R."/>
            <person name="Pangilinan J."/>
            <person name="Park H.-J."/>
            <person name="Ramirez L."/>
            <person name="Alfaro M."/>
            <person name="Sun H."/>
            <person name="Tritt A."/>
            <person name="Yoshinaga Y."/>
            <person name="Zwiers L.-H."/>
            <person name="Turgeon B."/>
            <person name="Goodwin S."/>
            <person name="Spatafora J."/>
            <person name="Crous P."/>
            <person name="Grigoriev I."/>
        </authorList>
    </citation>
    <scope>NUCLEOTIDE SEQUENCE</scope>
    <source>
        <strain evidence="4">CBS 133067</strain>
    </source>
</reference>
<evidence type="ECO:0000259" key="3">
    <source>
        <dbReference type="Pfam" id="PF20237"/>
    </source>
</evidence>
<gene>
    <name evidence="4" type="ORF">NA57DRAFT_59118</name>
</gene>
<proteinExistence type="predicted"/>
<evidence type="ECO:0000313" key="4">
    <source>
        <dbReference type="EMBL" id="KAF2096060.1"/>
    </source>
</evidence>
<keyword evidence="2" id="KW-0472">Membrane</keyword>
<feature type="transmembrane region" description="Helical" evidence="2">
    <location>
        <begin position="166"/>
        <end position="186"/>
    </location>
</feature>
<keyword evidence="2" id="KW-1133">Transmembrane helix</keyword>
<dbReference type="Pfam" id="PF20237">
    <property type="entry name" value="DUF6594"/>
    <property type="match status" value="1"/>
</dbReference>